<dbReference type="OrthoDB" id="409763at2759"/>
<dbReference type="GO" id="GO:0005777">
    <property type="term" value="C:peroxisome"/>
    <property type="evidence" value="ECO:0007669"/>
    <property type="project" value="UniProtKB-SubCell"/>
</dbReference>
<dbReference type="InterPro" id="IPR029045">
    <property type="entry name" value="ClpP/crotonase-like_dom_sf"/>
</dbReference>
<name>A0A2R5GNY0_9STRA</name>
<sequence>MATEQKEEVLLQSDCNGVRTLTFNRPAKLNGWSPDLVQAFQEGLEQAAKDDTVKACILTGAGKYYCAGVDFAGSLKPMHPRDLLAAITEQNEALFAPFIDFPKPLFIAANGPAIGASVTSAFIADGIVAAESASFLTPFKSLGLVPEGCSSYTFPQAFGETTAREILEGRKLSAQDALELGYCQYVVPQDQVLAKTQELAEEWIASGRTRKIIENGSQAKLREVNKVESVALANAMLGLPFLNHMVNFSYEKSKYGPFLVFWLARTTRPLWSRL</sequence>
<keyword evidence="5" id="KW-1185">Reference proteome</keyword>
<dbReference type="InterPro" id="IPR051053">
    <property type="entry name" value="ECH/Chromodomain_protein"/>
</dbReference>
<dbReference type="Pfam" id="PF00378">
    <property type="entry name" value="ECH_1"/>
    <property type="match status" value="1"/>
</dbReference>
<dbReference type="Proteomes" id="UP000241890">
    <property type="component" value="Unassembled WGS sequence"/>
</dbReference>
<organism evidence="4 5">
    <name type="scientific">Hondaea fermentalgiana</name>
    <dbReference type="NCBI Taxonomy" id="2315210"/>
    <lineage>
        <taxon>Eukaryota</taxon>
        <taxon>Sar</taxon>
        <taxon>Stramenopiles</taxon>
        <taxon>Bigyra</taxon>
        <taxon>Labyrinthulomycetes</taxon>
        <taxon>Thraustochytrida</taxon>
        <taxon>Thraustochytriidae</taxon>
        <taxon>Hondaea</taxon>
    </lineage>
</organism>
<dbReference type="PANTHER" id="PTHR43684:SF1">
    <property type="entry name" value="ENOYL-COA DELTA ISOMERASE 2"/>
    <property type="match status" value="1"/>
</dbReference>
<reference evidence="4 5" key="1">
    <citation type="submission" date="2017-12" db="EMBL/GenBank/DDBJ databases">
        <title>Sequencing, de novo assembly and annotation of complete genome of a new Thraustochytrid species, strain FCC1311.</title>
        <authorList>
            <person name="Sedici K."/>
            <person name="Godart F."/>
            <person name="Aiese Cigliano R."/>
            <person name="Sanseverino W."/>
            <person name="Barakat M."/>
            <person name="Ortet P."/>
            <person name="Marechal E."/>
            <person name="Cagnac O."/>
            <person name="Amato A."/>
        </authorList>
    </citation>
    <scope>NUCLEOTIDE SEQUENCE [LARGE SCALE GENOMIC DNA]</scope>
</reference>
<dbReference type="InterPro" id="IPR001753">
    <property type="entry name" value="Enoyl-CoA_hydra/iso"/>
</dbReference>
<keyword evidence="3 4" id="KW-0413">Isomerase</keyword>
<comment type="caution">
    <text evidence="4">The sequence shown here is derived from an EMBL/GenBank/DDBJ whole genome shotgun (WGS) entry which is preliminary data.</text>
</comment>
<evidence type="ECO:0000313" key="5">
    <source>
        <dbReference type="Proteomes" id="UP000241890"/>
    </source>
</evidence>
<dbReference type="GO" id="GO:0004165">
    <property type="term" value="F:delta(3)-delta(2)-enoyl-CoA isomerase activity"/>
    <property type="evidence" value="ECO:0007669"/>
    <property type="project" value="UniProtKB-ARBA"/>
</dbReference>
<keyword evidence="2" id="KW-0576">Peroxisome</keyword>
<accession>A0A2R5GNY0</accession>
<dbReference type="SUPFAM" id="SSF52096">
    <property type="entry name" value="ClpP/crotonase"/>
    <property type="match status" value="1"/>
</dbReference>
<evidence type="ECO:0000256" key="2">
    <source>
        <dbReference type="ARBA" id="ARBA00023140"/>
    </source>
</evidence>
<proteinExistence type="predicted"/>
<dbReference type="PANTHER" id="PTHR43684">
    <property type="match status" value="1"/>
</dbReference>
<gene>
    <name evidence="4" type="ORF">FCC1311_086841</name>
</gene>
<dbReference type="AlphaFoldDB" id="A0A2R5GNY0"/>
<dbReference type="InParanoid" id="A0A2R5GNY0"/>
<dbReference type="EMBL" id="BEYU01000069">
    <property type="protein sequence ID" value="GBG30011.1"/>
    <property type="molecule type" value="Genomic_DNA"/>
</dbReference>
<dbReference type="Gene3D" id="3.90.226.10">
    <property type="entry name" value="2-enoyl-CoA Hydratase, Chain A, domain 1"/>
    <property type="match status" value="1"/>
</dbReference>
<dbReference type="CDD" id="cd06558">
    <property type="entry name" value="crotonase-like"/>
    <property type="match status" value="1"/>
</dbReference>
<evidence type="ECO:0000313" key="4">
    <source>
        <dbReference type="EMBL" id="GBG30011.1"/>
    </source>
</evidence>
<evidence type="ECO:0000256" key="3">
    <source>
        <dbReference type="ARBA" id="ARBA00023235"/>
    </source>
</evidence>
<comment type="subcellular location">
    <subcellularLocation>
        <location evidence="1">Peroxisome</location>
    </subcellularLocation>
</comment>
<protein>
    <submittedName>
        <fullName evidence="4">Enoyl-CoA delta isomerase 2, mitochondrial</fullName>
    </submittedName>
</protein>
<evidence type="ECO:0000256" key="1">
    <source>
        <dbReference type="ARBA" id="ARBA00004275"/>
    </source>
</evidence>